<protein>
    <recommendedName>
        <fullName evidence="2">ATP-dependent Clp protease proteolytic subunit</fullName>
    </recommendedName>
</protein>
<dbReference type="GO" id="GO:0006515">
    <property type="term" value="P:protein quality control for misfolded or incompletely synthesized proteins"/>
    <property type="evidence" value="ECO:0007669"/>
    <property type="project" value="TreeGrafter"/>
</dbReference>
<dbReference type="Proteomes" id="UP000001876">
    <property type="component" value="Unassembled WGS sequence"/>
</dbReference>
<dbReference type="CDD" id="cd07017">
    <property type="entry name" value="S14_ClpP_2"/>
    <property type="match status" value="1"/>
</dbReference>
<dbReference type="GO" id="GO:0051117">
    <property type="term" value="F:ATPase binding"/>
    <property type="evidence" value="ECO:0007669"/>
    <property type="project" value="TreeGrafter"/>
</dbReference>
<dbReference type="GO" id="GO:0009368">
    <property type="term" value="C:endopeptidase Clp complex"/>
    <property type="evidence" value="ECO:0007669"/>
    <property type="project" value="TreeGrafter"/>
</dbReference>
<organism evidence="4">
    <name type="scientific">Micromonas pusilla (strain CCMP1545)</name>
    <name type="common">Picoplanktonic green alga</name>
    <dbReference type="NCBI Taxonomy" id="564608"/>
    <lineage>
        <taxon>Eukaryota</taxon>
        <taxon>Viridiplantae</taxon>
        <taxon>Chlorophyta</taxon>
        <taxon>Mamiellophyceae</taxon>
        <taxon>Mamiellales</taxon>
        <taxon>Mamiellaceae</taxon>
        <taxon>Micromonas</taxon>
    </lineage>
</organism>
<dbReference type="GO" id="GO:0004252">
    <property type="term" value="F:serine-type endopeptidase activity"/>
    <property type="evidence" value="ECO:0007669"/>
    <property type="project" value="InterPro"/>
</dbReference>
<evidence type="ECO:0000256" key="2">
    <source>
        <dbReference type="RuleBase" id="RU003567"/>
    </source>
</evidence>
<dbReference type="MEROPS" id="S14.010"/>
<dbReference type="GO" id="GO:0004176">
    <property type="term" value="F:ATP-dependent peptidase activity"/>
    <property type="evidence" value="ECO:0007669"/>
    <property type="project" value="InterPro"/>
</dbReference>
<gene>
    <name evidence="3" type="ORF">MICPUCDRAFT_12936</name>
</gene>
<dbReference type="PANTHER" id="PTHR10381">
    <property type="entry name" value="ATP-DEPENDENT CLP PROTEASE PROTEOLYTIC SUBUNIT"/>
    <property type="match status" value="1"/>
</dbReference>
<dbReference type="PRINTS" id="PR00127">
    <property type="entry name" value="CLPPROTEASEP"/>
</dbReference>
<dbReference type="RefSeq" id="XP_003054807.1">
    <property type="nucleotide sequence ID" value="XM_003054761.1"/>
</dbReference>
<dbReference type="SUPFAM" id="SSF52096">
    <property type="entry name" value="ClpP/crotonase"/>
    <property type="match status" value="1"/>
</dbReference>
<comment type="similarity">
    <text evidence="1 2">Belongs to the peptidase S14 family.</text>
</comment>
<dbReference type="InterPro" id="IPR001907">
    <property type="entry name" value="ClpP"/>
</dbReference>
<dbReference type="InterPro" id="IPR029045">
    <property type="entry name" value="ClpP/crotonase-like_dom_sf"/>
</dbReference>
<dbReference type="eggNOG" id="KOG0840">
    <property type="taxonomic scope" value="Eukaryota"/>
</dbReference>
<dbReference type="AlphaFoldDB" id="C1MGN3"/>
<evidence type="ECO:0000313" key="3">
    <source>
        <dbReference type="EMBL" id="EEH60059.1"/>
    </source>
</evidence>
<dbReference type="PANTHER" id="PTHR10381:SF11">
    <property type="entry name" value="ATP-DEPENDENT CLP PROTEASE PROTEOLYTIC SUBUNIT, MITOCHONDRIAL"/>
    <property type="match status" value="1"/>
</dbReference>
<dbReference type="GeneID" id="9680607"/>
<proteinExistence type="inferred from homology"/>
<reference evidence="3 4" key="1">
    <citation type="journal article" date="2009" name="Science">
        <title>Green evolution and dynamic adaptations revealed by genomes of the marine picoeukaryotes Micromonas.</title>
        <authorList>
            <person name="Worden A.Z."/>
            <person name="Lee J.H."/>
            <person name="Mock T."/>
            <person name="Rouze P."/>
            <person name="Simmons M.P."/>
            <person name="Aerts A.L."/>
            <person name="Allen A.E."/>
            <person name="Cuvelier M.L."/>
            <person name="Derelle E."/>
            <person name="Everett M.V."/>
            <person name="Foulon E."/>
            <person name="Grimwood J."/>
            <person name="Gundlach H."/>
            <person name="Henrissat B."/>
            <person name="Napoli C."/>
            <person name="McDonald S.M."/>
            <person name="Parker M.S."/>
            <person name="Rombauts S."/>
            <person name="Salamov A."/>
            <person name="Von Dassow P."/>
            <person name="Badger J.H."/>
            <person name="Coutinho P.M."/>
            <person name="Demir E."/>
            <person name="Dubchak I."/>
            <person name="Gentemann C."/>
            <person name="Eikrem W."/>
            <person name="Gready J.E."/>
            <person name="John U."/>
            <person name="Lanier W."/>
            <person name="Lindquist E.A."/>
            <person name="Lucas S."/>
            <person name="Mayer K.F."/>
            <person name="Moreau H."/>
            <person name="Not F."/>
            <person name="Otillar R."/>
            <person name="Panaud O."/>
            <person name="Pangilinan J."/>
            <person name="Paulsen I."/>
            <person name="Piegu B."/>
            <person name="Poliakov A."/>
            <person name="Robbens S."/>
            <person name="Schmutz J."/>
            <person name="Toulza E."/>
            <person name="Wyss T."/>
            <person name="Zelensky A."/>
            <person name="Zhou K."/>
            <person name="Armbrust E.V."/>
            <person name="Bhattacharya D."/>
            <person name="Goodenough U.W."/>
            <person name="Van de Peer Y."/>
            <person name="Grigoriev I.V."/>
        </authorList>
    </citation>
    <scope>NUCLEOTIDE SEQUENCE [LARGE SCALE GENOMIC DNA]</scope>
    <source>
        <strain evidence="3 4">CCMP1545</strain>
    </source>
</reference>
<evidence type="ECO:0000313" key="4">
    <source>
        <dbReference type="Proteomes" id="UP000001876"/>
    </source>
</evidence>
<dbReference type="EMBL" id="GG663735">
    <property type="protein sequence ID" value="EEH60059.1"/>
    <property type="molecule type" value="Genomic_DNA"/>
</dbReference>
<dbReference type="Pfam" id="PF00574">
    <property type="entry name" value="CLP_protease"/>
    <property type="match status" value="1"/>
</dbReference>
<dbReference type="STRING" id="564608.C1MGN3"/>
<dbReference type="OrthoDB" id="2017408at2759"/>
<evidence type="ECO:0000256" key="1">
    <source>
        <dbReference type="ARBA" id="ARBA00007039"/>
    </source>
</evidence>
<sequence>MKPRAEKLGDPPVNVAVRTSGGEMIDCFTALERNRVIFIGDRIDEDVATSVCAKLLALQYDAPDKDITIFLNCTAGTQYCVTTILDMMDYVSNDISVVAMGCVAGPPAMLLAGATKGKRLALPSARIILSQPLGGLSGTSYEVKIQAKELSRNARSQVAFFAKFTGKSFEDMGEYLVRDTYMSPKEAMEINLIDGEIGVDAKIGGIAAGA</sequence>
<accession>C1MGN3</accession>
<dbReference type="InterPro" id="IPR023562">
    <property type="entry name" value="ClpP/TepA"/>
</dbReference>
<dbReference type="GO" id="GO:0009536">
    <property type="term" value="C:plastid"/>
    <property type="evidence" value="ECO:0007669"/>
    <property type="project" value="UniProtKB-ARBA"/>
</dbReference>
<dbReference type="KEGG" id="mpp:MICPUCDRAFT_12936"/>
<dbReference type="OMA" id="MYTAFTG"/>
<keyword evidence="4" id="KW-1185">Reference proteome</keyword>
<dbReference type="Gene3D" id="3.90.226.10">
    <property type="entry name" value="2-enoyl-CoA Hydratase, Chain A, domain 1"/>
    <property type="match status" value="1"/>
</dbReference>
<name>C1MGN3_MICPC</name>